<accession>A0ABP0BX61</accession>
<sequence>MIIIYHDTPADAAPGEEADASTDSTAEPTPTTTADTSPLTTPPGSPRALVICGVAEEKETRQALYEKVKPIDAHRRKSSFLALEVLRATTVSHDNKRALRSFHPAFVRAGDDDVYIAYWRGTNPDNDEFIAWFISNKAAHLQFSNAAGVKVVIAPGFPDRPAPTQEGVKEPELKKSQPKKPEFRQPGHPPHTDRKAVRLV</sequence>
<comment type="caution">
    <text evidence="2">The sequence shown here is derived from an EMBL/GenBank/DDBJ whole genome shotgun (WGS) entry which is preliminary data.</text>
</comment>
<proteinExistence type="predicted"/>
<dbReference type="Proteomes" id="UP001642482">
    <property type="component" value="Unassembled WGS sequence"/>
</dbReference>
<feature type="compositionally biased region" description="Low complexity" evidence="1">
    <location>
        <begin position="21"/>
        <end position="39"/>
    </location>
</feature>
<reference evidence="2 3" key="1">
    <citation type="submission" date="2024-01" db="EMBL/GenBank/DDBJ databases">
        <authorList>
            <person name="Allen C."/>
            <person name="Tagirdzhanova G."/>
        </authorList>
    </citation>
    <scope>NUCLEOTIDE SEQUENCE [LARGE SCALE GENOMIC DNA]</scope>
</reference>
<name>A0ABP0BX61_9PEZI</name>
<feature type="compositionally biased region" description="Basic and acidic residues" evidence="1">
    <location>
        <begin position="167"/>
        <end position="200"/>
    </location>
</feature>
<gene>
    <name evidence="2" type="ORF">SEUCBS140593_005482</name>
</gene>
<evidence type="ECO:0000256" key="1">
    <source>
        <dbReference type="SAM" id="MobiDB-lite"/>
    </source>
</evidence>
<keyword evidence="3" id="KW-1185">Reference proteome</keyword>
<evidence type="ECO:0008006" key="4">
    <source>
        <dbReference type="Google" id="ProtNLM"/>
    </source>
</evidence>
<evidence type="ECO:0000313" key="2">
    <source>
        <dbReference type="EMBL" id="CAK7224178.1"/>
    </source>
</evidence>
<dbReference type="EMBL" id="CAWUHD010000054">
    <property type="protein sequence ID" value="CAK7224178.1"/>
    <property type="molecule type" value="Genomic_DNA"/>
</dbReference>
<evidence type="ECO:0000313" key="3">
    <source>
        <dbReference type="Proteomes" id="UP001642482"/>
    </source>
</evidence>
<feature type="region of interest" description="Disordered" evidence="1">
    <location>
        <begin position="1"/>
        <end position="46"/>
    </location>
</feature>
<protein>
    <recommendedName>
        <fullName evidence="4">DUF4780 domain-containing protein</fullName>
    </recommendedName>
</protein>
<feature type="region of interest" description="Disordered" evidence="1">
    <location>
        <begin position="158"/>
        <end position="200"/>
    </location>
</feature>
<organism evidence="2 3">
    <name type="scientific">Sporothrix eucalyptigena</name>
    <dbReference type="NCBI Taxonomy" id="1812306"/>
    <lineage>
        <taxon>Eukaryota</taxon>
        <taxon>Fungi</taxon>
        <taxon>Dikarya</taxon>
        <taxon>Ascomycota</taxon>
        <taxon>Pezizomycotina</taxon>
        <taxon>Sordariomycetes</taxon>
        <taxon>Sordariomycetidae</taxon>
        <taxon>Ophiostomatales</taxon>
        <taxon>Ophiostomataceae</taxon>
        <taxon>Sporothrix</taxon>
    </lineage>
</organism>